<evidence type="ECO:0000256" key="1">
    <source>
        <dbReference type="SAM" id="MobiDB-lite"/>
    </source>
</evidence>
<comment type="caution">
    <text evidence="2">The sequence shown here is derived from an EMBL/GenBank/DDBJ whole genome shotgun (WGS) entry which is preliminary data.</text>
</comment>
<feature type="compositionally biased region" description="Polar residues" evidence="1">
    <location>
        <begin position="63"/>
        <end position="72"/>
    </location>
</feature>
<dbReference type="Proteomes" id="UP000824469">
    <property type="component" value="Unassembled WGS sequence"/>
</dbReference>
<accession>A0AA38CPH2</accession>
<organism evidence="2 3">
    <name type="scientific">Taxus chinensis</name>
    <name type="common">Chinese yew</name>
    <name type="synonym">Taxus wallichiana var. chinensis</name>
    <dbReference type="NCBI Taxonomy" id="29808"/>
    <lineage>
        <taxon>Eukaryota</taxon>
        <taxon>Viridiplantae</taxon>
        <taxon>Streptophyta</taxon>
        <taxon>Embryophyta</taxon>
        <taxon>Tracheophyta</taxon>
        <taxon>Spermatophyta</taxon>
        <taxon>Pinopsida</taxon>
        <taxon>Pinidae</taxon>
        <taxon>Conifers II</taxon>
        <taxon>Cupressales</taxon>
        <taxon>Taxaceae</taxon>
        <taxon>Taxus</taxon>
    </lineage>
</organism>
<name>A0AA38CPH2_TAXCH</name>
<evidence type="ECO:0000313" key="2">
    <source>
        <dbReference type="EMBL" id="KAH9301117.1"/>
    </source>
</evidence>
<feature type="region of interest" description="Disordered" evidence="1">
    <location>
        <begin position="1"/>
        <end position="23"/>
    </location>
</feature>
<dbReference type="EMBL" id="JAHRHJ020000009">
    <property type="protein sequence ID" value="KAH9301117.1"/>
    <property type="molecule type" value="Genomic_DNA"/>
</dbReference>
<reference evidence="2 3" key="1">
    <citation type="journal article" date="2021" name="Nat. Plants">
        <title>The Taxus genome provides insights into paclitaxel biosynthesis.</title>
        <authorList>
            <person name="Xiong X."/>
            <person name="Gou J."/>
            <person name="Liao Q."/>
            <person name="Li Y."/>
            <person name="Zhou Q."/>
            <person name="Bi G."/>
            <person name="Li C."/>
            <person name="Du R."/>
            <person name="Wang X."/>
            <person name="Sun T."/>
            <person name="Guo L."/>
            <person name="Liang H."/>
            <person name="Lu P."/>
            <person name="Wu Y."/>
            <person name="Zhang Z."/>
            <person name="Ro D.K."/>
            <person name="Shang Y."/>
            <person name="Huang S."/>
            <person name="Yan J."/>
        </authorList>
    </citation>
    <scope>NUCLEOTIDE SEQUENCE [LARGE SCALE GENOMIC DNA]</scope>
    <source>
        <strain evidence="2">Ta-2019</strain>
    </source>
</reference>
<proteinExistence type="predicted"/>
<dbReference type="AlphaFoldDB" id="A0AA38CPH2"/>
<keyword evidence="3" id="KW-1185">Reference proteome</keyword>
<protein>
    <submittedName>
        <fullName evidence="2">Uncharacterized protein</fullName>
    </submittedName>
</protein>
<sequence length="72" mass="7802">NFNNTNGAPIRDRPRLTPAQPRLAIEAPPINVAVEIVEEEEEPKEQDSLEAFEASGYADESYDNSAGNSSIG</sequence>
<evidence type="ECO:0000313" key="3">
    <source>
        <dbReference type="Proteomes" id="UP000824469"/>
    </source>
</evidence>
<feature type="compositionally biased region" description="Acidic residues" evidence="1">
    <location>
        <begin position="38"/>
        <end position="50"/>
    </location>
</feature>
<feature type="non-terminal residue" evidence="2">
    <location>
        <position position="1"/>
    </location>
</feature>
<feature type="non-terminal residue" evidence="2">
    <location>
        <position position="72"/>
    </location>
</feature>
<gene>
    <name evidence="2" type="ORF">KI387_012700</name>
</gene>
<feature type="region of interest" description="Disordered" evidence="1">
    <location>
        <begin position="38"/>
        <end position="72"/>
    </location>
</feature>